<evidence type="ECO:0000313" key="1">
    <source>
        <dbReference type="EMBL" id="CAD8128751.1"/>
    </source>
</evidence>
<sequence length="171" mass="20010">MLGLTPLLQQQCLLKLLQQLHCKFCTILTVTVSIKLVLLHQLTIVVNLFIQIQMLQKFCKNMCNCSYCSQHSLQDCKWMRFMNISLCLQIVGNYGCRERHIQILQVQTNLIQPLMLNLICQFDKFSFYLQQLFSLVSKLQNLFIKIAFESWLSTCTNHGNTNNNNRTFLIL</sequence>
<proteinExistence type="predicted"/>
<name>A0A8S1RJM4_9CILI</name>
<evidence type="ECO:0000313" key="2">
    <source>
        <dbReference type="Proteomes" id="UP000692954"/>
    </source>
</evidence>
<dbReference type="AlphaFoldDB" id="A0A8S1RJM4"/>
<dbReference type="EMBL" id="CAJJDN010000195">
    <property type="protein sequence ID" value="CAD8128751.1"/>
    <property type="molecule type" value="Genomic_DNA"/>
</dbReference>
<comment type="caution">
    <text evidence="1">The sequence shown here is derived from an EMBL/GenBank/DDBJ whole genome shotgun (WGS) entry which is preliminary data.</text>
</comment>
<accession>A0A8S1RJM4</accession>
<keyword evidence="2" id="KW-1185">Reference proteome</keyword>
<reference evidence="1" key="1">
    <citation type="submission" date="2021-01" db="EMBL/GenBank/DDBJ databases">
        <authorList>
            <consortium name="Genoscope - CEA"/>
            <person name="William W."/>
        </authorList>
    </citation>
    <scope>NUCLEOTIDE SEQUENCE</scope>
</reference>
<protein>
    <submittedName>
        <fullName evidence="1">Uncharacterized protein</fullName>
    </submittedName>
</protein>
<organism evidence="1 2">
    <name type="scientific">Paramecium sonneborni</name>
    <dbReference type="NCBI Taxonomy" id="65129"/>
    <lineage>
        <taxon>Eukaryota</taxon>
        <taxon>Sar</taxon>
        <taxon>Alveolata</taxon>
        <taxon>Ciliophora</taxon>
        <taxon>Intramacronucleata</taxon>
        <taxon>Oligohymenophorea</taxon>
        <taxon>Peniculida</taxon>
        <taxon>Parameciidae</taxon>
        <taxon>Paramecium</taxon>
    </lineage>
</organism>
<dbReference type="Proteomes" id="UP000692954">
    <property type="component" value="Unassembled WGS sequence"/>
</dbReference>
<gene>
    <name evidence="1" type="ORF">PSON_ATCC_30995.1.T1950024</name>
</gene>